<name>A0A7K6B868_UPUEP</name>
<keyword evidence="1" id="KW-0677">Repeat</keyword>
<feature type="compositionally biased region" description="Polar residues" evidence="5">
    <location>
        <begin position="49"/>
        <end position="61"/>
    </location>
</feature>
<gene>
    <name evidence="9" type="primary">Muc2l</name>
    <name evidence="9" type="ORF">UPUEPO_R06622</name>
</gene>
<dbReference type="SMART" id="SM00041">
    <property type="entry name" value="CT"/>
    <property type="match status" value="1"/>
</dbReference>
<evidence type="ECO:0000256" key="4">
    <source>
        <dbReference type="PROSITE-ProRule" id="PRU00039"/>
    </source>
</evidence>
<dbReference type="InterPro" id="IPR014853">
    <property type="entry name" value="VWF/SSPO/ZAN-like_Cys-rich_dom"/>
</dbReference>
<dbReference type="SUPFAM" id="SSF57567">
    <property type="entry name" value="Serine protease inhibitors"/>
    <property type="match status" value="1"/>
</dbReference>
<dbReference type="SUPFAM" id="SSF57603">
    <property type="entry name" value="FnI-like domain"/>
    <property type="match status" value="1"/>
</dbReference>
<dbReference type="PROSITE" id="PS51233">
    <property type="entry name" value="VWFD"/>
    <property type="match status" value="1"/>
</dbReference>
<comment type="caution">
    <text evidence="4">Lacks conserved residue(s) required for the propagation of feature annotation.</text>
</comment>
<feature type="disulfide bond" evidence="4">
    <location>
        <begin position="836"/>
        <end position="888"/>
    </location>
</feature>
<proteinExistence type="predicted"/>
<organism evidence="9 10">
    <name type="scientific">Upupa epops</name>
    <name type="common">Eurasian hoopoe</name>
    <dbReference type="NCBI Taxonomy" id="57439"/>
    <lineage>
        <taxon>Eukaryota</taxon>
        <taxon>Metazoa</taxon>
        <taxon>Chordata</taxon>
        <taxon>Craniata</taxon>
        <taxon>Vertebrata</taxon>
        <taxon>Euteleostomi</taxon>
        <taxon>Archelosauria</taxon>
        <taxon>Archosauria</taxon>
        <taxon>Dinosauria</taxon>
        <taxon>Saurischia</taxon>
        <taxon>Theropoda</taxon>
        <taxon>Coelurosauria</taxon>
        <taxon>Aves</taxon>
        <taxon>Neognathae</taxon>
        <taxon>Neoaves</taxon>
        <taxon>Telluraves</taxon>
        <taxon>Coraciimorphae</taxon>
        <taxon>Bucerotiformes</taxon>
        <taxon>Upupidae</taxon>
        <taxon>Upupa</taxon>
    </lineage>
</organism>
<evidence type="ECO:0000259" key="6">
    <source>
        <dbReference type="PROSITE" id="PS01225"/>
    </source>
</evidence>
<protein>
    <submittedName>
        <fullName evidence="9">MUC2L protein</fullName>
    </submittedName>
</protein>
<evidence type="ECO:0000256" key="2">
    <source>
        <dbReference type="ARBA" id="ARBA00023157"/>
    </source>
</evidence>
<sequence length="925" mass="100519">TTKTSITVTPSATPPASSRTTSTIGTTTEKSTPPSTSPVPVTTSEVTEIASTTPMVTETSGPMTTTAVRTTPIRPTTITTTTTSGPSSTESTPSSTVSLPSVSTSPMPVTTSGTTPTESLTTTRGTTSSKITTVIATTTKIVSPGSTATSGPTTTSSAVTTTGSESWWLCECIKAVCIEDNKVEIIPVVCNPPPKPTCTNGLSPVQVIDDDGCCWHWECDCYCTGWGDPHYMTFDGLYYSYQGNCTYVLVEEINKKVDNFGVYIDNYHCDVRDVVSCPRTLIVRHETQEVRLITAKPNTLQVEVTVNKQAVALPYKKFGLSIYESGINRVVEIPELKMNVTYNGLSFSIRMPYSLFGNNTQGQCGTCNNNTADDCMLPNGDIVKNCETMADHWQVLDPSKPECSPGLVPTNAPSTTPVQPCEQSEICKLLLGSVFKPCHEFVQPERYYAACVFDSCVLPSLDLECSSLQIYAATCADQGVCIDWRSHTDGVCSYECPAGKEYRACGPTKEITCKSSQQNETSTKQVEGCFCPNGTMLFDSSVDVCVKTCGCVGVDMIPREFGDRFTVDCQDCICLEGGRGIVCEPHECPKQDKKCDGEGFYEVNEVNSEDPCCPLITCKCNTSLCTSKPPKCSLGFEIQSRIPSGQCCPVYDCVPKRVCVHQNAEFLPNSSVFVDKCQNCFCTNEVNVSTQLNIISCEKIPCDISCQPGYELQPVKGECCGRCVQTKCVIRTVTNSNIILSPGEFKNDPNNNCTIYSCVNLHNQFISSTSEITCPAFNEDSCKPGTITFLPNGCCKTCAPLESPTPCSVRQRADFIVYKGCRSVDRVIMTECEGSCGTISLYSAEANSLDHSCSCCRESKAIMKDVVLRCPNGHSISHKYIYVESCSCQDTDCHISQSREMQSREESDKEDTLNRIKRAISLASK</sequence>
<feature type="non-terminal residue" evidence="9">
    <location>
        <position position="925"/>
    </location>
</feature>
<dbReference type="PROSITE" id="PS01225">
    <property type="entry name" value="CTCK_2"/>
    <property type="match status" value="1"/>
</dbReference>
<keyword evidence="2 4" id="KW-1015">Disulfide bond</keyword>
<dbReference type="SMART" id="SM00216">
    <property type="entry name" value="VWD"/>
    <property type="match status" value="1"/>
</dbReference>
<feature type="domain" description="VWFC" evidence="7">
    <location>
        <begin position="657"/>
        <end position="724"/>
    </location>
</feature>
<dbReference type="Proteomes" id="UP000544127">
    <property type="component" value="Unassembled WGS sequence"/>
</dbReference>
<evidence type="ECO:0000313" key="10">
    <source>
        <dbReference type="Proteomes" id="UP000544127"/>
    </source>
</evidence>
<feature type="compositionally biased region" description="Low complexity" evidence="5">
    <location>
        <begin position="1"/>
        <end position="48"/>
    </location>
</feature>
<dbReference type="InterPro" id="IPR050780">
    <property type="entry name" value="Mucin_vWF_Thrombospondin_sf"/>
</dbReference>
<evidence type="ECO:0000313" key="9">
    <source>
        <dbReference type="EMBL" id="NWU97639.1"/>
    </source>
</evidence>
<feature type="non-terminal residue" evidence="9">
    <location>
        <position position="1"/>
    </location>
</feature>
<evidence type="ECO:0000259" key="8">
    <source>
        <dbReference type="PROSITE" id="PS51233"/>
    </source>
</evidence>
<accession>A0A7K6B868</accession>
<dbReference type="OrthoDB" id="10071893at2759"/>
<feature type="domain" description="VWFD" evidence="8">
    <location>
        <begin position="221"/>
        <end position="404"/>
    </location>
</feature>
<evidence type="ECO:0000256" key="5">
    <source>
        <dbReference type="SAM" id="MobiDB-lite"/>
    </source>
</evidence>
<dbReference type="EMBL" id="VZRI01009587">
    <property type="protein sequence ID" value="NWU97639.1"/>
    <property type="molecule type" value="Genomic_DNA"/>
</dbReference>
<feature type="domain" description="VWFC" evidence="7">
    <location>
        <begin position="551"/>
        <end position="619"/>
    </location>
</feature>
<keyword evidence="3" id="KW-0325">Glycoprotein</keyword>
<feature type="disulfide bond" evidence="4">
    <location>
        <begin position="832"/>
        <end position="886"/>
    </location>
</feature>
<dbReference type="PROSITE" id="PS01208">
    <property type="entry name" value="VWFC_1"/>
    <property type="match status" value="2"/>
</dbReference>
<dbReference type="PANTHER" id="PTHR11339">
    <property type="entry name" value="EXTRACELLULAR MATRIX GLYCOPROTEIN RELATED"/>
    <property type="match status" value="1"/>
</dbReference>
<dbReference type="PANTHER" id="PTHR11339:SF406">
    <property type="entry name" value="MUCIN-5AC-LIKE"/>
    <property type="match status" value="1"/>
</dbReference>
<feature type="region of interest" description="Disordered" evidence="5">
    <location>
        <begin position="1"/>
        <end position="126"/>
    </location>
</feature>
<feature type="disulfide bond" evidence="4">
    <location>
        <begin position="821"/>
        <end position="870"/>
    </location>
</feature>
<dbReference type="Gene3D" id="2.10.25.10">
    <property type="entry name" value="Laminin"/>
    <property type="match status" value="1"/>
</dbReference>
<dbReference type="PROSITE" id="PS01185">
    <property type="entry name" value="CTCK_1"/>
    <property type="match status" value="1"/>
</dbReference>
<dbReference type="Pfam" id="PF08742">
    <property type="entry name" value="C8"/>
    <property type="match status" value="1"/>
</dbReference>
<evidence type="ECO:0000256" key="1">
    <source>
        <dbReference type="ARBA" id="ARBA00022737"/>
    </source>
</evidence>
<reference evidence="9 10" key="1">
    <citation type="submission" date="2019-09" db="EMBL/GenBank/DDBJ databases">
        <title>Bird 10,000 Genomes (B10K) Project - Family phase.</title>
        <authorList>
            <person name="Zhang G."/>
        </authorList>
    </citation>
    <scope>NUCLEOTIDE SEQUENCE [LARGE SCALE GENOMIC DNA]</scope>
    <source>
        <strain evidence="9">B10K-DU-012-37</strain>
    </source>
</reference>
<dbReference type="Pfam" id="PF00094">
    <property type="entry name" value="VWD"/>
    <property type="match status" value="1"/>
</dbReference>
<dbReference type="GO" id="GO:0005615">
    <property type="term" value="C:extracellular space"/>
    <property type="evidence" value="ECO:0007669"/>
    <property type="project" value="TreeGrafter"/>
</dbReference>
<dbReference type="AlphaFoldDB" id="A0A7K6B868"/>
<keyword evidence="10" id="KW-1185">Reference proteome</keyword>
<dbReference type="InterPro" id="IPR001846">
    <property type="entry name" value="VWF_type-D"/>
</dbReference>
<dbReference type="InterPro" id="IPR036084">
    <property type="entry name" value="Ser_inhib-like_sf"/>
</dbReference>
<dbReference type="SMART" id="SM00214">
    <property type="entry name" value="VWC"/>
    <property type="match status" value="2"/>
</dbReference>
<comment type="caution">
    <text evidence="9">The sequence shown here is derived from an EMBL/GenBank/DDBJ whole genome shotgun (WGS) entry which is preliminary data.</text>
</comment>
<dbReference type="CDD" id="cd19941">
    <property type="entry name" value="TIL"/>
    <property type="match status" value="1"/>
</dbReference>
<feature type="compositionally biased region" description="Low complexity" evidence="5">
    <location>
        <begin position="62"/>
        <end position="126"/>
    </location>
</feature>
<dbReference type="InterPro" id="IPR006207">
    <property type="entry name" value="Cys_knot_C"/>
</dbReference>
<evidence type="ECO:0000259" key="7">
    <source>
        <dbReference type="PROSITE" id="PS50184"/>
    </source>
</evidence>
<feature type="domain" description="CTCK" evidence="6">
    <location>
        <begin position="798"/>
        <end position="894"/>
    </location>
</feature>
<evidence type="ECO:0000256" key="3">
    <source>
        <dbReference type="ARBA" id="ARBA00023180"/>
    </source>
</evidence>
<dbReference type="GO" id="GO:0031012">
    <property type="term" value="C:extracellular matrix"/>
    <property type="evidence" value="ECO:0007669"/>
    <property type="project" value="TreeGrafter"/>
</dbReference>
<dbReference type="SMART" id="SM00832">
    <property type="entry name" value="C8"/>
    <property type="match status" value="1"/>
</dbReference>
<dbReference type="PROSITE" id="PS50184">
    <property type="entry name" value="VWFC_2"/>
    <property type="match status" value="2"/>
</dbReference>
<dbReference type="InterPro" id="IPR001007">
    <property type="entry name" value="VWF_dom"/>
</dbReference>